<dbReference type="Proteomes" id="UP000266841">
    <property type="component" value="Unassembled WGS sequence"/>
</dbReference>
<evidence type="ECO:0000313" key="3">
    <source>
        <dbReference type="Proteomes" id="UP000266841"/>
    </source>
</evidence>
<sequence>TGAQLGRGVGPPADAGGAVEEEDPPPPPFLAGADLDDAALDDAAFDLGLDCLAFEDDADFFRLPPPEADLKEVESTAAFFLGGARAVWDAGGGTGGPCPRSRRSAWEGTWFEALGSSSES</sequence>
<organism evidence="2 3">
    <name type="scientific">Thalassiosira oceanica</name>
    <name type="common">Marine diatom</name>
    <dbReference type="NCBI Taxonomy" id="159749"/>
    <lineage>
        <taxon>Eukaryota</taxon>
        <taxon>Sar</taxon>
        <taxon>Stramenopiles</taxon>
        <taxon>Ochrophyta</taxon>
        <taxon>Bacillariophyta</taxon>
        <taxon>Coscinodiscophyceae</taxon>
        <taxon>Thalassiosirophycidae</taxon>
        <taxon>Thalassiosirales</taxon>
        <taxon>Thalassiosiraceae</taxon>
        <taxon>Thalassiosira</taxon>
    </lineage>
</organism>
<protein>
    <submittedName>
        <fullName evidence="2">Uncharacterized protein</fullName>
    </submittedName>
</protein>
<keyword evidence="3" id="KW-1185">Reference proteome</keyword>
<reference evidence="2 3" key="1">
    <citation type="journal article" date="2012" name="Genome Biol.">
        <title>Genome and low-iron response of an oceanic diatom adapted to chronic iron limitation.</title>
        <authorList>
            <person name="Lommer M."/>
            <person name="Specht M."/>
            <person name="Roy A.S."/>
            <person name="Kraemer L."/>
            <person name="Andreson R."/>
            <person name="Gutowska M.A."/>
            <person name="Wolf J."/>
            <person name="Bergner S.V."/>
            <person name="Schilhabel M.B."/>
            <person name="Klostermeier U.C."/>
            <person name="Beiko R.G."/>
            <person name="Rosenstiel P."/>
            <person name="Hippler M."/>
            <person name="Laroche J."/>
        </authorList>
    </citation>
    <scope>NUCLEOTIDE SEQUENCE [LARGE SCALE GENOMIC DNA]</scope>
    <source>
        <strain evidence="2 3">CCMP1005</strain>
    </source>
</reference>
<evidence type="ECO:0000256" key="1">
    <source>
        <dbReference type="SAM" id="MobiDB-lite"/>
    </source>
</evidence>
<comment type="caution">
    <text evidence="2">The sequence shown here is derived from an EMBL/GenBank/DDBJ whole genome shotgun (WGS) entry which is preliminary data.</text>
</comment>
<feature type="non-terminal residue" evidence="2">
    <location>
        <position position="1"/>
    </location>
</feature>
<dbReference type="AlphaFoldDB" id="K0SWW9"/>
<proteinExistence type="predicted"/>
<name>K0SWW9_THAOC</name>
<dbReference type="EMBL" id="AGNL01007873">
    <property type="protein sequence ID" value="EJK70923.1"/>
    <property type="molecule type" value="Genomic_DNA"/>
</dbReference>
<gene>
    <name evidence="2" type="ORF">THAOC_07679</name>
</gene>
<evidence type="ECO:0000313" key="2">
    <source>
        <dbReference type="EMBL" id="EJK70923.1"/>
    </source>
</evidence>
<feature type="region of interest" description="Disordered" evidence="1">
    <location>
        <begin position="1"/>
        <end position="34"/>
    </location>
</feature>
<accession>K0SWW9</accession>